<dbReference type="AlphaFoldDB" id="J0A622"/>
<dbReference type="GO" id="GO:0006313">
    <property type="term" value="P:DNA transposition"/>
    <property type="evidence" value="ECO:0007669"/>
    <property type="project" value="InterPro"/>
</dbReference>
<comment type="caution">
    <text evidence="2">The sequence shown here is derived from an EMBL/GenBank/DDBJ whole genome shotgun (WGS) entry which is preliminary data.</text>
</comment>
<feature type="domain" description="Transposase IS200-like" evidence="1">
    <location>
        <begin position="14"/>
        <end position="131"/>
    </location>
</feature>
<dbReference type="PANTHER" id="PTHR33360:SF2">
    <property type="entry name" value="TRANSPOSASE FOR INSERTION SEQUENCE ELEMENT IS200"/>
    <property type="match status" value="1"/>
</dbReference>
<dbReference type="EMBL" id="AKOC01000008">
    <property type="protein sequence ID" value="EJB44863.1"/>
    <property type="molecule type" value="Genomic_DNA"/>
</dbReference>
<sequence length="225" mass="26689">MSNAVLYKSNHNVVYSCKYHIVWCPKYRRKVLVGAVEMRLKEIIQEAAKELRVEIIEMQTDKDHIHILADIDPSFGVMKFIKTAKGRSSRILRQEFNHLKTKLPTLWTNSCFISTVGGAPLNVVKQYIENQPNSNRPKQKKNGKVMLITYKQKLYKNDKNRRIDTLLRRYGVFYNHCIALHKRYYRLFKKYLKLNDLQKTHHQIEKDPSLCFFKNTRLTSPARFN</sequence>
<dbReference type="InterPro" id="IPR036515">
    <property type="entry name" value="Transposase_17_sf"/>
</dbReference>
<dbReference type="Gene3D" id="3.30.70.1290">
    <property type="entry name" value="Transposase IS200-like"/>
    <property type="match status" value="1"/>
</dbReference>
<organism evidence="2 3">
    <name type="scientific">Helicobacter pylori Hp A-9</name>
    <dbReference type="NCBI Taxonomy" id="992034"/>
    <lineage>
        <taxon>Bacteria</taxon>
        <taxon>Pseudomonadati</taxon>
        <taxon>Campylobacterota</taxon>
        <taxon>Epsilonproteobacteria</taxon>
        <taxon>Campylobacterales</taxon>
        <taxon>Helicobacteraceae</taxon>
        <taxon>Helicobacter</taxon>
    </lineage>
</organism>
<dbReference type="NCBIfam" id="NF033573">
    <property type="entry name" value="transpos_IS200"/>
    <property type="match status" value="1"/>
</dbReference>
<reference evidence="2 3" key="1">
    <citation type="submission" date="2012-04" db="EMBL/GenBank/DDBJ databases">
        <title>Genome sequence of Helicobacter pylori Hp A-9.</title>
        <authorList>
            <person name="Blanchard T.G."/>
            <person name="Czinn S.J."/>
            <person name="McCracken C."/>
            <person name="Abolude K."/>
            <person name="Maroo A."/>
            <person name="Santana-Cruz I."/>
            <person name="Tallon L.J."/>
            <person name="Ficke F.W.F."/>
        </authorList>
    </citation>
    <scope>NUCLEOTIDE SEQUENCE [LARGE SCALE GENOMIC DNA]</scope>
    <source>
        <strain evidence="2 3">Hp A-9</strain>
    </source>
</reference>
<dbReference type="GO" id="GO:0003677">
    <property type="term" value="F:DNA binding"/>
    <property type="evidence" value="ECO:0007669"/>
    <property type="project" value="InterPro"/>
</dbReference>
<dbReference type="InterPro" id="IPR002686">
    <property type="entry name" value="Transposase_17"/>
</dbReference>
<accession>J0A622</accession>
<dbReference type="GO" id="GO:0004803">
    <property type="term" value="F:transposase activity"/>
    <property type="evidence" value="ECO:0007669"/>
    <property type="project" value="InterPro"/>
</dbReference>
<dbReference type="Proteomes" id="UP000005483">
    <property type="component" value="Unassembled WGS sequence"/>
</dbReference>
<dbReference type="PATRIC" id="fig|992034.3.peg.734"/>
<dbReference type="SMART" id="SM01321">
    <property type="entry name" value="Y1_Tnp"/>
    <property type="match status" value="1"/>
</dbReference>
<evidence type="ECO:0000259" key="1">
    <source>
        <dbReference type="SMART" id="SM01321"/>
    </source>
</evidence>
<protein>
    <submittedName>
        <fullName evidence="2">Putative transposase</fullName>
    </submittedName>
</protein>
<name>J0A622_HELPX</name>
<evidence type="ECO:0000313" key="2">
    <source>
        <dbReference type="EMBL" id="EJB44863.1"/>
    </source>
</evidence>
<dbReference type="Pfam" id="PF01797">
    <property type="entry name" value="Y1_Tnp"/>
    <property type="match status" value="1"/>
</dbReference>
<evidence type="ECO:0000313" key="3">
    <source>
        <dbReference type="Proteomes" id="UP000005483"/>
    </source>
</evidence>
<dbReference type="PANTHER" id="PTHR33360">
    <property type="entry name" value="TRANSPOSASE FOR INSERTION SEQUENCE ELEMENT IS200"/>
    <property type="match status" value="1"/>
</dbReference>
<proteinExistence type="predicted"/>
<gene>
    <name evidence="2" type="ORF">HPHPA9_0763</name>
</gene>
<dbReference type="SUPFAM" id="SSF143422">
    <property type="entry name" value="Transposase IS200-like"/>
    <property type="match status" value="1"/>
</dbReference>